<comment type="caution">
    <text evidence="1">The sequence shown here is derived from an EMBL/GenBank/DDBJ whole genome shotgun (WGS) entry which is preliminary data.</text>
</comment>
<name>A0ABV0QH24_9TELE</name>
<sequence length="112" mass="12699">MEISAQLCLASMNTVASSSRIFQLEGCTLTFLTDDINPFHARYDDRSTQKNCHLVKFADDIVPLSLLLDLILNHGHVLQQFVDWFDILCLELIVIKTKEMVVAFSNKQGDLL</sequence>
<evidence type="ECO:0000313" key="2">
    <source>
        <dbReference type="Proteomes" id="UP001434883"/>
    </source>
</evidence>
<proteinExistence type="predicted"/>
<evidence type="ECO:0000313" key="1">
    <source>
        <dbReference type="EMBL" id="MEQ2194858.1"/>
    </source>
</evidence>
<dbReference type="Proteomes" id="UP001434883">
    <property type="component" value="Unassembled WGS sequence"/>
</dbReference>
<reference evidence="1 2" key="1">
    <citation type="submission" date="2021-06" db="EMBL/GenBank/DDBJ databases">
        <authorList>
            <person name="Palmer J.M."/>
        </authorList>
    </citation>
    <scope>NUCLEOTIDE SEQUENCE [LARGE SCALE GENOMIC DNA]</scope>
    <source>
        <strain evidence="1 2">XC_2019</strain>
        <tissue evidence="1">Muscle</tissue>
    </source>
</reference>
<gene>
    <name evidence="1" type="ORF">XENOCAPTIV_003992</name>
</gene>
<accession>A0ABV0QH24</accession>
<keyword evidence="2" id="KW-1185">Reference proteome</keyword>
<protein>
    <submittedName>
        <fullName evidence="1">Uncharacterized protein</fullName>
    </submittedName>
</protein>
<dbReference type="EMBL" id="JAHRIN010009818">
    <property type="protein sequence ID" value="MEQ2194858.1"/>
    <property type="molecule type" value="Genomic_DNA"/>
</dbReference>
<organism evidence="1 2">
    <name type="scientific">Xenoophorus captivus</name>
    <dbReference type="NCBI Taxonomy" id="1517983"/>
    <lineage>
        <taxon>Eukaryota</taxon>
        <taxon>Metazoa</taxon>
        <taxon>Chordata</taxon>
        <taxon>Craniata</taxon>
        <taxon>Vertebrata</taxon>
        <taxon>Euteleostomi</taxon>
        <taxon>Actinopterygii</taxon>
        <taxon>Neopterygii</taxon>
        <taxon>Teleostei</taxon>
        <taxon>Neoteleostei</taxon>
        <taxon>Acanthomorphata</taxon>
        <taxon>Ovalentaria</taxon>
        <taxon>Atherinomorphae</taxon>
        <taxon>Cyprinodontiformes</taxon>
        <taxon>Goodeidae</taxon>
        <taxon>Xenoophorus</taxon>
    </lineage>
</organism>